<dbReference type="Gene3D" id="3.30.240.10">
    <property type="entry name" value="CRO Repressor"/>
    <property type="match status" value="1"/>
</dbReference>
<dbReference type="GO" id="GO:0003677">
    <property type="term" value="F:DNA binding"/>
    <property type="evidence" value="ECO:0007669"/>
    <property type="project" value="InterPro"/>
</dbReference>
<name>A0AA86IVP4_9ENTR</name>
<evidence type="ECO:0000313" key="2">
    <source>
        <dbReference type="EMBL" id="BCU55127.1"/>
    </source>
</evidence>
<dbReference type="Proteomes" id="UP000682928">
    <property type="component" value="Chromosome"/>
</dbReference>
<feature type="region of interest" description="Disordered" evidence="1">
    <location>
        <begin position="46"/>
        <end position="68"/>
    </location>
</feature>
<gene>
    <name evidence="2" type="ORF">ENKO_17210</name>
</gene>
<dbReference type="EMBL" id="AP024590">
    <property type="protein sequence ID" value="BCU55127.1"/>
    <property type="molecule type" value="Genomic_DNA"/>
</dbReference>
<accession>A0AA86IVP4</accession>
<evidence type="ECO:0000256" key="1">
    <source>
        <dbReference type="SAM" id="MobiDB-lite"/>
    </source>
</evidence>
<dbReference type="InterPro" id="IPR038202">
    <property type="entry name" value="Cro_sf"/>
</dbReference>
<reference evidence="2" key="1">
    <citation type="submission" date="2021-04" db="EMBL/GenBank/DDBJ databases">
        <title>Difference and commonality of drug resistance evolution in various bacteria. and drug sensitivity profiles.</title>
        <authorList>
            <person name="Maeda T."/>
            <person name="Shibai A."/>
            <person name="Kawada K."/>
            <person name="Kotani H."/>
            <person name="Tarusawa Y."/>
            <person name="Tanabe K."/>
            <person name="Furusawa C."/>
        </authorList>
    </citation>
    <scope>NUCLEOTIDE SEQUENCE</scope>
    <source>
        <strain evidence="2">JCM 8580</strain>
    </source>
</reference>
<dbReference type="InterPro" id="IPR010982">
    <property type="entry name" value="Lambda_DNA-bd_dom_sf"/>
</dbReference>
<proteinExistence type="predicted"/>
<evidence type="ECO:0008006" key="4">
    <source>
        <dbReference type="Google" id="ProtNLM"/>
    </source>
</evidence>
<dbReference type="Pfam" id="PF09048">
    <property type="entry name" value="Cro"/>
    <property type="match status" value="1"/>
</dbReference>
<organism evidence="2 3">
    <name type="scientific">Enterobacter kobei</name>
    <dbReference type="NCBI Taxonomy" id="208224"/>
    <lineage>
        <taxon>Bacteria</taxon>
        <taxon>Pseudomonadati</taxon>
        <taxon>Pseudomonadota</taxon>
        <taxon>Gammaproteobacteria</taxon>
        <taxon>Enterobacterales</taxon>
        <taxon>Enterobacteriaceae</taxon>
        <taxon>Enterobacter</taxon>
        <taxon>Enterobacter cloacae complex</taxon>
    </lineage>
</organism>
<protein>
    <recommendedName>
        <fullName evidence="4">Cro/Cl family transcriptional regulator</fullName>
    </recommendedName>
</protein>
<dbReference type="PIRSF" id="PIRSF003217">
    <property type="entry name" value="Cro_protein"/>
    <property type="match status" value="1"/>
</dbReference>
<dbReference type="GO" id="GO:0006355">
    <property type="term" value="P:regulation of DNA-templated transcription"/>
    <property type="evidence" value="ECO:0007669"/>
    <property type="project" value="InterPro"/>
</dbReference>
<dbReference type="SUPFAM" id="SSF47413">
    <property type="entry name" value="lambda repressor-like DNA-binding domains"/>
    <property type="match status" value="1"/>
</dbReference>
<dbReference type="RefSeq" id="WP_088218945.1">
    <property type="nucleotide sequence ID" value="NZ_AP024590.1"/>
</dbReference>
<dbReference type="InterPro" id="IPR000655">
    <property type="entry name" value="Cro-like"/>
</dbReference>
<sequence>MTQRLKLKDYADRFGQTKAASDLGVYQSAIFKAINSKRNITVTVHEDGSVSAEELKPFPSNRRDSQAA</sequence>
<dbReference type="AlphaFoldDB" id="A0AA86IVP4"/>
<evidence type="ECO:0000313" key="3">
    <source>
        <dbReference type="Proteomes" id="UP000682928"/>
    </source>
</evidence>